<sequence>MHGGDSPVQPRRTLGRSARALLLAGALLASTLASALDNPDAPDLLQTFESSAEQHLQAIAASSTTDADMLRAYAAYQAYLEQEMDHHFNGLLSRLDASAAQTLRESQQRWLRWRKAEQDFVDSNWTAANFGSSGRITRAASRTLLLRHRVIELLHYRQHYADAAGELDHPDRKPPPVSHETGP</sequence>
<protein>
    <recommendedName>
        <fullName evidence="3">Lysozyme inhibitor LprI-like N-terminal domain-containing protein</fullName>
    </recommendedName>
</protein>
<name>A0A2S9KIP4_9BURK</name>
<keyword evidence="2" id="KW-0732">Signal</keyword>
<dbReference type="Proteomes" id="UP000238326">
    <property type="component" value="Unassembled WGS sequence"/>
</dbReference>
<feature type="domain" description="Lysozyme inhibitor LprI-like N-terminal" evidence="3">
    <location>
        <begin position="62"/>
        <end position="153"/>
    </location>
</feature>
<dbReference type="EMBL" id="PVLR01000005">
    <property type="protein sequence ID" value="PRD70306.1"/>
    <property type="molecule type" value="Genomic_DNA"/>
</dbReference>
<evidence type="ECO:0000256" key="1">
    <source>
        <dbReference type="SAM" id="MobiDB-lite"/>
    </source>
</evidence>
<comment type="caution">
    <text evidence="4">The sequence shown here is derived from an EMBL/GenBank/DDBJ whole genome shotgun (WGS) entry which is preliminary data.</text>
</comment>
<dbReference type="Gene3D" id="1.20.1270.180">
    <property type="match status" value="1"/>
</dbReference>
<evidence type="ECO:0000256" key="2">
    <source>
        <dbReference type="SAM" id="SignalP"/>
    </source>
</evidence>
<feature type="chain" id="PRO_5015671571" description="Lysozyme inhibitor LprI-like N-terminal domain-containing protein" evidence="2">
    <location>
        <begin position="36"/>
        <end position="183"/>
    </location>
</feature>
<dbReference type="InterPro" id="IPR009739">
    <property type="entry name" value="LprI-like_N"/>
</dbReference>
<evidence type="ECO:0000313" key="5">
    <source>
        <dbReference type="Proteomes" id="UP000238326"/>
    </source>
</evidence>
<keyword evidence="5" id="KW-1185">Reference proteome</keyword>
<dbReference type="RefSeq" id="WP_105728087.1">
    <property type="nucleotide sequence ID" value="NZ_PVLR01000005.1"/>
</dbReference>
<feature type="signal peptide" evidence="2">
    <location>
        <begin position="1"/>
        <end position="35"/>
    </location>
</feature>
<dbReference type="AlphaFoldDB" id="A0A2S9KIP4"/>
<evidence type="ECO:0000313" key="4">
    <source>
        <dbReference type="EMBL" id="PRD70306.1"/>
    </source>
</evidence>
<gene>
    <name evidence="4" type="ORF">C6P61_01125</name>
</gene>
<evidence type="ECO:0000259" key="3">
    <source>
        <dbReference type="Pfam" id="PF07007"/>
    </source>
</evidence>
<dbReference type="Pfam" id="PF07007">
    <property type="entry name" value="LprI"/>
    <property type="match status" value="1"/>
</dbReference>
<organism evidence="4 5">
    <name type="scientific">Malikia spinosa</name>
    <dbReference type="NCBI Taxonomy" id="86180"/>
    <lineage>
        <taxon>Bacteria</taxon>
        <taxon>Pseudomonadati</taxon>
        <taxon>Pseudomonadota</taxon>
        <taxon>Betaproteobacteria</taxon>
        <taxon>Burkholderiales</taxon>
        <taxon>Comamonadaceae</taxon>
        <taxon>Malikia</taxon>
    </lineage>
</organism>
<proteinExistence type="predicted"/>
<reference evidence="4 5" key="1">
    <citation type="submission" date="2018-03" db="EMBL/GenBank/DDBJ databases">
        <title>Comparative genomics illustrates the genes involved in a hyperalkaliphilic mechanisms of Serpentinomonas isolated from highly-alkaline calcium-rich serpentinized springs.</title>
        <authorList>
            <person name="Suzuki S."/>
            <person name="Ishii S."/>
            <person name="Walworth N."/>
            <person name="Bird L."/>
            <person name="Kuenen J.G."/>
            <person name="Nealson K.H."/>
        </authorList>
    </citation>
    <scope>NUCLEOTIDE SEQUENCE [LARGE SCALE GENOMIC DNA]</scope>
    <source>
        <strain evidence="4 5">83</strain>
    </source>
</reference>
<accession>A0A2S9KIP4</accession>
<feature type="region of interest" description="Disordered" evidence="1">
    <location>
        <begin position="164"/>
        <end position="183"/>
    </location>
</feature>